<proteinExistence type="predicted"/>
<protein>
    <recommendedName>
        <fullName evidence="1">AB hydrolase-1 domain-containing protein</fullName>
    </recommendedName>
</protein>
<accession>A0A8J3J2J6</accession>
<dbReference type="PANTHER" id="PTHR43433:SF5">
    <property type="entry name" value="AB HYDROLASE-1 DOMAIN-CONTAINING PROTEIN"/>
    <property type="match status" value="1"/>
</dbReference>
<gene>
    <name evidence="2" type="ORF">Aru02nite_54950</name>
</gene>
<dbReference type="Gene3D" id="3.40.50.1820">
    <property type="entry name" value="alpha/beta hydrolase"/>
    <property type="match status" value="1"/>
</dbReference>
<dbReference type="Pfam" id="PF12697">
    <property type="entry name" value="Abhydrolase_6"/>
    <property type="match status" value="1"/>
</dbReference>
<evidence type="ECO:0000259" key="1">
    <source>
        <dbReference type="Pfam" id="PF12697"/>
    </source>
</evidence>
<dbReference type="Proteomes" id="UP000612808">
    <property type="component" value="Unassembled WGS sequence"/>
</dbReference>
<dbReference type="AlphaFoldDB" id="A0A8J3J2J6"/>
<feature type="domain" description="AB hydrolase-1" evidence="1">
    <location>
        <begin position="28"/>
        <end position="232"/>
    </location>
</feature>
<dbReference type="InterPro" id="IPR050471">
    <property type="entry name" value="AB_hydrolase"/>
</dbReference>
<organism evidence="2 3">
    <name type="scientific">Actinocatenispora rupis</name>
    <dbReference type="NCBI Taxonomy" id="519421"/>
    <lineage>
        <taxon>Bacteria</taxon>
        <taxon>Bacillati</taxon>
        <taxon>Actinomycetota</taxon>
        <taxon>Actinomycetes</taxon>
        <taxon>Micromonosporales</taxon>
        <taxon>Micromonosporaceae</taxon>
        <taxon>Actinocatenispora</taxon>
    </lineage>
</organism>
<dbReference type="EMBL" id="BOMB01000032">
    <property type="protein sequence ID" value="GID14606.1"/>
    <property type="molecule type" value="Genomic_DNA"/>
</dbReference>
<dbReference type="GO" id="GO:0003824">
    <property type="term" value="F:catalytic activity"/>
    <property type="evidence" value="ECO:0007669"/>
    <property type="project" value="UniProtKB-ARBA"/>
</dbReference>
<keyword evidence="3" id="KW-1185">Reference proteome</keyword>
<evidence type="ECO:0000313" key="3">
    <source>
        <dbReference type="Proteomes" id="UP000612808"/>
    </source>
</evidence>
<dbReference type="RefSeq" id="WP_203662429.1">
    <property type="nucleotide sequence ID" value="NZ_BAAAZM010000017.1"/>
</dbReference>
<dbReference type="InterPro" id="IPR000073">
    <property type="entry name" value="AB_hydrolase_1"/>
</dbReference>
<comment type="caution">
    <text evidence="2">The sequence shown here is derived from an EMBL/GenBank/DDBJ whole genome shotgun (WGS) entry which is preliminary data.</text>
</comment>
<dbReference type="InterPro" id="IPR029058">
    <property type="entry name" value="AB_hydrolase_fold"/>
</dbReference>
<dbReference type="PANTHER" id="PTHR43433">
    <property type="entry name" value="HYDROLASE, ALPHA/BETA FOLD FAMILY PROTEIN"/>
    <property type="match status" value="1"/>
</dbReference>
<dbReference type="SUPFAM" id="SSF53474">
    <property type="entry name" value="alpha/beta-Hydrolases"/>
    <property type="match status" value="1"/>
</dbReference>
<reference evidence="2" key="1">
    <citation type="submission" date="2021-01" db="EMBL/GenBank/DDBJ databases">
        <title>Whole genome shotgun sequence of Actinocatenispora rupis NBRC 107355.</title>
        <authorList>
            <person name="Komaki H."/>
            <person name="Tamura T."/>
        </authorList>
    </citation>
    <scope>NUCLEOTIDE SEQUENCE</scope>
    <source>
        <strain evidence="2">NBRC 107355</strain>
    </source>
</reference>
<evidence type="ECO:0000313" key="2">
    <source>
        <dbReference type="EMBL" id="GID14606.1"/>
    </source>
</evidence>
<name>A0A8J3J2J6_9ACTN</name>
<sequence>MLTEHHDGPYGRMRSRAVGDRVPGVPQVVLVQGLGVSDYLLPALRALAGWTRAYLVELPGLCGSGEPPHELDLPGYAAAVADWVTARGEPVVLAGHSAGCQVAARAAVGHPLVAGVVLASPTVDPDARSLLRLARRWRRDGSREPGGLTRSHLPEWWRAGPHRLLRLVQLCIADDIAESVRAIDVPLLGLYGRDDAISDEQWVRDLVQLAPHSRLVLVPGAHTFVWSHPDAWCAPVRDFATGLAAQPTAP</sequence>